<accession>A0A2N5T937</accession>
<dbReference type="EMBL" id="PGCJ01000778">
    <property type="protein sequence ID" value="PLW21986.1"/>
    <property type="molecule type" value="Genomic_DNA"/>
</dbReference>
<organism evidence="1 2">
    <name type="scientific">Puccinia coronata f. sp. avenae</name>
    <dbReference type="NCBI Taxonomy" id="200324"/>
    <lineage>
        <taxon>Eukaryota</taxon>
        <taxon>Fungi</taxon>
        <taxon>Dikarya</taxon>
        <taxon>Basidiomycota</taxon>
        <taxon>Pucciniomycotina</taxon>
        <taxon>Pucciniomycetes</taxon>
        <taxon>Pucciniales</taxon>
        <taxon>Pucciniaceae</taxon>
        <taxon>Puccinia</taxon>
    </lineage>
</organism>
<dbReference type="Proteomes" id="UP000235388">
    <property type="component" value="Unassembled WGS sequence"/>
</dbReference>
<feature type="non-terminal residue" evidence="1">
    <location>
        <position position="460"/>
    </location>
</feature>
<dbReference type="AlphaFoldDB" id="A0A2N5T937"/>
<evidence type="ECO:0000313" key="1">
    <source>
        <dbReference type="EMBL" id="PLW21986.1"/>
    </source>
</evidence>
<protein>
    <submittedName>
        <fullName evidence="1">Uncharacterized protein</fullName>
    </submittedName>
</protein>
<keyword evidence="2" id="KW-1185">Reference proteome</keyword>
<name>A0A2N5T937_9BASI</name>
<dbReference type="OrthoDB" id="10610212at2759"/>
<gene>
    <name evidence="1" type="ORF">PCANC_04416</name>
</gene>
<reference evidence="1 2" key="1">
    <citation type="submission" date="2017-11" db="EMBL/GenBank/DDBJ databases">
        <title>De novo assembly and phasing of dikaryotic genomes from two isolates of Puccinia coronata f. sp. avenae, the causal agent of oat crown rust.</title>
        <authorList>
            <person name="Miller M.E."/>
            <person name="Zhang Y."/>
            <person name="Omidvar V."/>
            <person name="Sperschneider J."/>
            <person name="Schwessinger B."/>
            <person name="Raley C."/>
            <person name="Palmer J.M."/>
            <person name="Garnica D."/>
            <person name="Upadhyaya N."/>
            <person name="Rathjen J."/>
            <person name="Taylor J.M."/>
            <person name="Park R.F."/>
            <person name="Dodds P.N."/>
            <person name="Hirsch C.D."/>
            <person name="Kianian S.F."/>
            <person name="Figueroa M."/>
        </authorList>
    </citation>
    <scope>NUCLEOTIDE SEQUENCE [LARGE SCALE GENOMIC DNA]</scope>
    <source>
        <strain evidence="1">12NC29</strain>
    </source>
</reference>
<evidence type="ECO:0000313" key="2">
    <source>
        <dbReference type="Proteomes" id="UP000235388"/>
    </source>
</evidence>
<proteinExistence type="predicted"/>
<comment type="caution">
    <text evidence="1">The sequence shown here is derived from an EMBL/GenBank/DDBJ whole genome shotgun (WGS) entry which is preliminary data.</text>
</comment>
<sequence>MAPNSIVKELVALAGNCKPTHIRKGTYSAVDALMEASFPLKVGDFTIESSLPSSLKGELMCLPYGETTSSTYLDMCAIYMLLSSGTLPQNMVLTTSSETYTQQQAISICDYYLSVTCATSPSTAIIIQPSERGWKVTHSHRAVEHITHLENFELKYSARDLATKIEEADVSGRCLAINHNTADDRSYEMLDAICVSKWSVGSNPNCIPVSGGARSQFCKTILPVYKLPYSNYVRTLLEGGPLAAHYPRVSRMLGDTSFYTRYIRGAKMRSGRCWDCECLYTLAARLNVQLRSKQPDNYINDLSSEPCTFDAEVSSEFAFDCVVFGQSPYPSAIHATRAAALSYDPDISCGEPPSVFQLARFLSCGDQKKEGLLSACLRDSWRMLYGGMLFVNHNLAPLSSPSLQHSQCVNQVRYIAELLVDRVKHSDFRDLRPELHVVALGNDGAAAAKELASAVSRIYK</sequence>